<proteinExistence type="predicted"/>
<sequence>MSCKFWQTSLIGRPDLQLLLSRKWEIIDAGVPLLSTTPSIPVYQPDDAAQTKTTVTKSQVFQVPLSIAMYGRPGSST</sequence>
<protein>
    <submittedName>
        <fullName evidence="1">Uncharacterized protein</fullName>
    </submittedName>
</protein>
<dbReference type="EMBL" id="CH445327">
    <property type="protein sequence ID" value="EAT90182.1"/>
    <property type="molecule type" value="Genomic_DNA"/>
</dbReference>
<reference evidence="2" key="1">
    <citation type="journal article" date="2007" name="Plant Cell">
        <title>Dothideomycete-plant interactions illuminated by genome sequencing and EST analysis of the wheat pathogen Stagonospora nodorum.</title>
        <authorList>
            <person name="Hane J.K."/>
            <person name="Lowe R.G."/>
            <person name="Solomon P.S."/>
            <person name="Tan K.C."/>
            <person name="Schoch C.L."/>
            <person name="Spatafora J.W."/>
            <person name="Crous P.W."/>
            <person name="Kodira C."/>
            <person name="Birren B.W."/>
            <person name="Galagan J.E."/>
            <person name="Torriani S.F."/>
            <person name="McDonald B.A."/>
            <person name="Oliver R.P."/>
        </authorList>
    </citation>
    <scope>NUCLEOTIDE SEQUENCE [LARGE SCALE GENOMIC DNA]</scope>
    <source>
        <strain evidence="2">SN15 / ATCC MYA-4574 / FGSC 10173</strain>
    </source>
</reference>
<dbReference type="InParanoid" id="Q0V1Z4"/>
<evidence type="ECO:0000313" key="2">
    <source>
        <dbReference type="Proteomes" id="UP000001055"/>
    </source>
</evidence>
<gene>
    <name evidence="1" type="ORF">SNOG_01970</name>
</gene>
<dbReference type="Proteomes" id="UP000001055">
    <property type="component" value="Unassembled WGS sequence"/>
</dbReference>
<dbReference type="GeneID" id="5969442"/>
<name>Q0V1Z4_PHANO</name>
<evidence type="ECO:0000313" key="1">
    <source>
        <dbReference type="EMBL" id="EAT90182.1"/>
    </source>
</evidence>
<organism evidence="1 2">
    <name type="scientific">Phaeosphaeria nodorum (strain SN15 / ATCC MYA-4574 / FGSC 10173)</name>
    <name type="common">Glume blotch fungus</name>
    <name type="synonym">Parastagonospora nodorum</name>
    <dbReference type="NCBI Taxonomy" id="321614"/>
    <lineage>
        <taxon>Eukaryota</taxon>
        <taxon>Fungi</taxon>
        <taxon>Dikarya</taxon>
        <taxon>Ascomycota</taxon>
        <taxon>Pezizomycotina</taxon>
        <taxon>Dothideomycetes</taxon>
        <taxon>Pleosporomycetidae</taxon>
        <taxon>Pleosporales</taxon>
        <taxon>Pleosporineae</taxon>
        <taxon>Phaeosphaeriaceae</taxon>
        <taxon>Parastagonospora</taxon>
    </lineage>
</organism>
<dbReference type="KEGG" id="pno:SNOG_01970"/>
<dbReference type="RefSeq" id="XP_001792592.1">
    <property type="nucleotide sequence ID" value="XM_001792540.1"/>
</dbReference>
<accession>Q0V1Z4</accession>
<dbReference type="AlphaFoldDB" id="Q0V1Z4"/>